<evidence type="ECO:0000256" key="1">
    <source>
        <dbReference type="SAM" id="MobiDB-lite"/>
    </source>
</evidence>
<reference evidence="2 3" key="1">
    <citation type="submission" date="2019-04" db="EMBL/GenBank/DDBJ databases">
        <title>Streptomyces lasaliensis sp. nov., an Actinomycete isolated from soil which produces the polyether antibiotic lasalocid.</title>
        <authorList>
            <person name="Erwin G."/>
            <person name="Haber C."/>
        </authorList>
    </citation>
    <scope>NUCLEOTIDE SEQUENCE [LARGE SCALE GENOMIC DNA]</scope>
    <source>
        <strain evidence="2 3">X-537</strain>
    </source>
</reference>
<feature type="compositionally biased region" description="Low complexity" evidence="1">
    <location>
        <begin position="12"/>
        <end position="25"/>
    </location>
</feature>
<accession>A0A4U5WCX2</accession>
<proteinExistence type="predicted"/>
<protein>
    <submittedName>
        <fullName evidence="2">Uncharacterized protein</fullName>
    </submittedName>
</protein>
<dbReference type="RefSeq" id="WP_206666901.1">
    <property type="nucleotide sequence ID" value="NZ_SZNQ01000001.1"/>
</dbReference>
<evidence type="ECO:0000313" key="3">
    <source>
        <dbReference type="Proteomes" id="UP000305929"/>
    </source>
</evidence>
<dbReference type="EMBL" id="SZNQ01000001">
    <property type="protein sequence ID" value="TKS99379.1"/>
    <property type="molecule type" value="Genomic_DNA"/>
</dbReference>
<sequence length="104" mass="11499">MVRRTTDGELMDPAALVAPPDDAGPGHIDWTDRHEQVLGALTAAEEERGGEAVHLEEIARRAGLAEDATRRLLHDLVRVHRRATELAGSDRPDLGPRYETTPRF</sequence>
<comment type="caution">
    <text evidence="2">The sequence shown here is derived from an EMBL/GenBank/DDBJ whole genome shotgun (WGS) entry which is preliminary data.</text>
</comment>
<dbReference type="AlphaFoldDB" id="A0A4U5WCX2"/>
<gene>
    <name evidence="2" type="ORF">E4U91_04095</name>
</gene>
<name>A0A4U5WCX2_STRLS</name>
<organism evidence="2 3">
    <name type="scientific">Streptomyces lasalocidi</name>
    <name type="common">Streptomyces lasaliensis</name>
    <dbReference type="NCBI Taxonomy" id="324833"/>
    <lineage>
        <taxon>Bacteria</taxon>
        <taxon>Bacillati</taxon>
        <taxon>Actinomycetota</taxon>
        <taxon>Actinomycetes</taxon>
        <taxon>Kitasatosporales</taxon>
        <taxon>Streptomycetaceae</taxon>
        <taxon>Streptomyces</taxon>
    </lineage>
</organism>
<feature type="region of interest" description="Disordered" evidence="1">
    <location>
        <begin position="1"/>
        <end position="26"/>
    </location>
</feature>
<feature type="region of interest" description="Disordered" evidence="1">
    <location>
        <begin position="85"/>
        <end position="104"/>
    </location>
</feature>
<dbReference type="Proteomes" id="UP000305929">
    <property type="component" value="Unassembled WGS sequence"/>
</dbReference>
<keyword evidence="3" id="KW-1185">Reference proteome</keyword>
<evidence type="ECO:0000313" key="2">
    <source>
        <dbReference type="EMBL" id="TKS99379.1"/>
    </source>
</evidence>